<dbReference type="GO" id="GO:0003700">
    <property type="term" value="F:DNA-binding transcription factor activity"/>
    <property type="evidence" value="ECO:0007669"/>
    <property type="project" value="InterPro"/>
</dbReference>
<dbReference type="SMART" id="SM00342">
    <property type="entry name" value="HTH_ARAC"/>
    <property type="match status" value="1"/>
</dbReference>
<feature type="domain" description="HTH araC/xylS-type" evidence="4">
    <location>
        <begin position="153"/>
        <end position="253"/>
    </location>
</feature>
<dbReference type="RefSeq" id="WP_129745992.1">
    <property type="nucleotide sequence ID" value="NZ_JUIV01000002.1"/>
</dbReference>
<accession>A0A444W343</accession>
<evidence type="ECO:0000256" key="3">
    <source>
        <dbReference type="ARBA" id="ARBA00023163"/>
    </source>
</evidence>
<keyword evidence="1" id="KW-0805">Transcription regulation</keyword>
<evidence type="ECO:0000313" key="5">
    <source>
        <dbReference type="EMBL" id="RYJ40112.1"/>
    </source>
</evidence>
<dbReference type="InterPro" id="IPR009057">
    <property type="entry name" value="Homeodomain-like_sf"/>
</dbReference>
<evidence type="ECO:0000259" key="4">
    <source>
        <dbReference type="PROSITE" id="PS01124"/>
    </source>
</evidence>
<comment type="caution">
    <text evidence="5">The sequence shown here is derived from an EMBL/GenBank/DDBJ whole genome shotgun (WGS) entry which is preliminary data.</text>
</comment>
<evidence type="ECO:0000256" key="1">
    <source>
        <dbReference type="ARBA" id="ARBA00023015"/>
    </source>
</evidence>
<dbReference type="GO" id="GO:0043565">
    <property type="term" value="F:sequence-specific DNA binding"/>
    <property type="evidence" value="ECO:0007669"/>
    <property type="project" value="InterPro"/>
</dbReference>
<dbReference type="Pfam" id="PF12833">
    <property type="entry name" value="HTH_18"/>
    <property type="match status" value="1"/>
</dbReference>
<evidence type="ECO:0000313" key="6">
    <source>
        <dbReference type="Proteomes" id="UP000290433"/>
    </source>
</evidence>
<reference evidence="5 6" key="1">
    <citation type="submission" date="2014-12" db="EMBL/GenBank/DDBJ databases">
        <title>Genome sequence of Flavobacterium anhuiense RCM74.</title>
        <authorList>
            <person name="Kim J.F."/>
            <person name="Song J.Y."/>
            <person name="Kwak M.-J."/>
            <person name="Lee S.-W."/>
        </authorList>
    </citation>
    <scope>NUCLEOTIDE SEQUENCE [LARGE SCALE GENOMIC DNA]</scope>
    <source>
        <strain evidence="5 6">RCM74</strain>
    </source>
</reference>
<protein>
    <submittedName>
        <fullName evidence="5">AraC family transcriptional regulator</fullName>
    </submittedName>
</protein>
<dbReference type="SUPFAM" id="SSF46689">
    <property type="entry name" value="Homeodomain-like"/>
    <property type="match status" value="1"/>
</dbReference>
<gene>
    <name evidence="5" type="ORF">NU08_0868</name>
</gene>
<dbReference type="PROSITE" id="PS01124">
    <property type="entry name" value="HTH_ARAC_FAMILY_2"/>
    <property type="match status" value="1"/>
</dbReference>
<dbReference type="Pfam" id="PF20240">
    <property type="entry name" value="DUF6597"/>
    <property type="match status" value="1"/>
</dbReference>
<evidence type="ECO:0000256" key="2">
    <source>
        <dbReference type="ARBA" id="ARBA00023125"/>
    </source>
</evidence>
<keyword evidence="2" id="KW-0238">DNA-binding</keyword>
<dbReference type="InterPro" id="IPR018060">
    <property type="entry name" value="HTH_AraC"/>
</dbReference>
<dbReference type="AlphaFoldDB" id="A0A444W343"/>
<proteinExistence type="predicted"/>
<dbReference type="PANTHER" id="PTHR46796:SF13">
    <property type="entry name" value="HTH-TYPE TRANSCRIPTIONAL ACTIVATOR RHAS"/>
    <property type="match status" value="1"/>
</dbReference>
<dbReference type="InterPro" id="IPR046532">
    <property type="entry name" value="DUF6597"/>
</dbReference>
<keyword evidence="3" id="KW-0804">Transcription</keyword>
<dbReference type="PANTHER" id="PTHR46796">
    <property type="entry name" value="HTH-TYPE TRANSCRIPTIONAL ACTIVATOR RHAS-RELATED"/>
    <property type="match status" value="1"/>
</dbReference>
<name>A0A444W343_9FLAO</name>
<dbReference type="Gene3D" id="1.10.10.60">
    <property type="entry name" value="Homeodomain-like"/>
    <property type="match status" value="1"/>
</dbReference>
<organism evidence="5 6">
    <name type="scientific">Flavobacterium anhuiense</name>
    <dbReference type="NCBI Taxonomy" id="459526"/>
    <lineage>
        <taxon>Bacteria</taxon>
        <taxon>Pseudomonadati</taxon>
        <taxon>Bacteroidota</taxon>
        <taxon>Flavobacteriia</taxon>
        <taxon>Flavobacteriales</taxon>
        <taxon>Flavobacteriaceae</taxon>
        <taxon>Flavobacterium</taxon>
    </lineage>
</organism>
<dbReference type="Proteomes" id="UP000290433">
    <property type="component" value="Unassembled WGS sequence"/>
</dbReference>
<dbReference type="OrthoDB" id="323290at2"/>
<sequence length="257" mass="29543">MNIIDFIPTEQLRPFIKTYRIIESEDELINRVLPSTSLAIAFRCKGDVNYIKENQKNKLPISTISGIRKSVRLINYAKDTATLVVQFKEAGAKAFFKEPLHELFEESVSLDNFIPQQKIAVIEELLAEAKTNNQKIAVIEQFLLSRLHNYKPDNLISAAITIIQSKKGVIKIKELADALLISQDAFEKKFRKTIGSSPKQFCYVVRIKSIIDYKQKNQNLIDLAIDAGYFDQPHFNKDFKLFTGQTPTEFFNFPSFW</sequence>
<dbReference type="InterPro" id="IPR050204">
    <property type="entry name" value="AraC_XylS_family_regulators"/>
</dbReference>
<dbReference type="EMBL" id="JUIV01000002">
    <property type="protein sequence ID" value="RYJ40112.1"/>
    <property type="molecule type" value="Genomic_DNA"/>
</dbReference>